<sequence length="106" mass="11356">MVVPFGSARERRSRTTYRPTATPEGSTHVDTAFTGTTSSFSRTASGKVAVVAVVRQQVFAEAPGPTAKAVTLNPPTQLQLKRSVTDLKHGLARTSDAQAFRPVADW</sequence>
<gene>
    <name evidence="2" type="ORF">SGA01_09140</name>
</gene>
<dbReference type="Proteomes" id="UP000315226">
    <property type="component" value="Unassembled WGS sequence"/>
</dbReference>
<dbReference type="AlphaFoldDB" id="A0A4Y3RD64"/>
<name>A0A4Y3RD64_9ACTN</name>
<reference evidence="2 3" key="1">
    <citation type="submission" date="2019-06" db="EMBL/GenBank/DDBJ databases">
        <title>Whole genome shotgun sequence of Streptomyces gardneri NBRC 12865.</title>
        <authorList>
            <person name="Hosoyama A."/>
            <person name="Uohara A."/>
            <person name="Ohji S."/>
            <person name="Ichikawa N."/>
        </authorList>
    </citation>
    <scope>NUCLEOTIDE SEQUENCE [LARGE SCALE GENOMIC DNA]</scope>
    <source>
        <strain evidence="2 3">NBRC 12865</strain>
    </source>
</reference>
<evidence type="ECO:0000256" key="1">
    <source>
        <dbReference type="SAM" id="MobiDB-lite"/>
    </source>
</evidence>
<keyword evidence="3" id="KW-1185">Reference proteome</keyword>
<feature type="compositionally biased region" description="Polar residues" evidence="1">
    <location>
        <begin position="16"/>
        <end position="32"/>
    </location>
</feature>
<organism evidence="2 3">
    <name type="scientific">Streptomyces gardneri</name>
    <dbReference type="NCBI Taxonomy" id="66892"/>
    <lineage>
        <taxon>Bacteria</taxon>
        <taxon>Bacillati</taxon>
        <taxon>Actinomycetota</taxon>
        <taxon>Actinomycetes</taxon>
        <taxon>Kitasatosporales</taxon>
        <taxon>Streptomycetaceae</taxon>
        <taxon>Streptomyces</taxon>
    </lineage>
</organism>
<protein>
    <submittedName>
        <fullName evidence="2">Uncharacterized protein</fullName>
    </submittedName>
</protein>
<evidence type="ECO:0000313" key="2">
    <source>
        <dbReference type="EMBL" id="GEB55309.1"/>
    </source>
</evidence>
<accession>A0A4Y3RD64</accession>
<feature type="region of interest" description="Disordered" evidence="1">
    <location>
        <begin position="1"/>
        <end position="32"/>
    </location>
</feature>
<evidence type="ECO:0000313" key="3">
    <source>
        <dbReference type="Proteomes" id="UP000315226"/>
    </source>
</evidence>
<dbReference type="EMBL" id="BJMN01000006">
    <property type="protein sequence ID" value="GEB55309.1"/>
    <property type="molecule type" value="Genomic_DNA"/>
</dbReference>
<comment type="caution">
    <text evidence="2">The sequence shown here is derived from an EMBL/GenBank/DDBJ whole genome shotgun (WGS) entry which is preliminary data.</text>
</comment>
<proteinExistence type="predicted"/>